<gene>
    <name evidence="3" type="ORF">FrCorBMG51_00220</name>
</gene>
<dbReference type="InterPro" id="IPR010406">
    <property type="entry name" value="DUF1003"/>
</dbReference>
<sequence>MRLRRRTGRLDQPSPSRRSALVRRPYEPDAFGRVAERIARFIGTARFLVAQSIVVVLWIGYNIIVPRDLRFDNYPFIFLTLALSLQAAYAAPLILLAQNRQDDRDRANLAQDREQTSRQLDDTEYLAREIAAIRIRVGELATRDYLRSELRAELRALLAESLGTSVGTSVGTSAGTSSVGTDAGTGEDVGDRRRRGPGSWDRRPERGSSTDRRLQSP</sequence>
<evidence type="ECO:0000256" key="2">
    <source>
        <dbReference type="SAM" id="Phobius"/>
    </source>
</evidence>
<evidence type="ECO:0008006" key="5">
    <source>
        <dbReference type="Google" id="ProtNLM"/>
    </source>
</evidence>
<feature type="compositionally biased region" description="Low complexity" evidence="1">
    <location>
        <begin position="167"/>
        <end position="186"/>
    </location>
</feature>
<name>A0ABR5F8H6_9ACTN</name>
<dbReference type="PANTHER" id="PTHR41386">
    <property type="entry name" value="INTEGRAL MEMBRANE PROTEIN-RELATED"/>
    <property type="match status" value="1"/>
</dbReference>
<organism evidence="3 4">
    <name type="scientific">Protofrankia coriariae</name>
    <dbReference type="NCBI Taxonomy" id="1562887"/>
    <lineage>
        <taxon>Bacteria</taxon>
        <taxon>Bacillati</taxon>
        <taxon>Actinomycetota</taxon>
        <taxon>Actinomycetes</taxon>
        <taxon>Frankiales</taxon>
        <taxon>Frankiaceae</taxon>
        <taxon>Protofrankia</taxon>
    </lineage>
</organism>
<feature type="transmembrane region" description="Helical" evidence="2">
    <location>
        <begin position="76"/>
        <end position="97"/>
    </location>
</feature>
<dbReference type="PANTHER" id="PTHR41386:SF1">
    <property type="entry name" value="MEMBRANE PROTEIN"/>
    <property type="match status" value="1"/>
</dbReference>
<evidence type="ECO:0000256" key="1">
    <source>
        <dbReference type="SAM" id="MobiDB-lite"/>
    </source>
</evidence>
<keyword evidence="4" id="KW-1185">Reference proteome</keyword>
<evidence type="ECO:0000313" key="4">
    <source>
        <dbReference type="Proteomes" id="UP000035425"/>
    </source>
</evidence>
<protein>
    <recommendedName>
        <fullName evidence="5">DUF1003 domain-containing protein</fullName>
    </recommendedName>
</protein>
<dbReference type="Pfam" id="PF06210">
    <property type="entry name" value="DUF1003"/>
    <property type="match status" value="1"/>
</dbReference>
<feature type="region of interest" description="Disordered" evidence="1">
    <location>
        <begin position="167"/>
        <end position="217"/>
    </location>
</feature>
<evidence type="ECO:0000313" key="3">
    <source>
        <dbReference type="EMBL" id="KLL13017.1"/>
    </source>
</evidence>
<feature type="transmembrane region" description="Helical" evidence="2">
    <location>
        <begin position="47"/>
        <end position="64"/>
    </location>
</feature>
<proteinExistence type="predicted"/>
<keyword evidence="2" id="KW-1133">Transmembrane helix</keyword>
<dbReference type="EMBL" id="JWIO01000001">
    <property type="protein sequence ID" value="KLL13017.1"/>
    <property type="molecule type" value="Genomic_DNA"/>
</dbReference>
<keyword evidence="2" id="KW-0472">Membrane</keyword>
<dbReference type="RefSeq" id="WP_047221146.1">
    <property type="nucleotide sequence ID" value="NZ_JWIO01000001.1"/>
</dbReference>
<keyword evidence="2" id="KW-0812">Transmembrane</keyword>
<reference evidence="3 4" key="1">
    <citation type="submission" date="2014-12" db="EMBL/GenBank/DDBJ databases">
        <title>Frankia sp. BMG5.1 draft genome.</title>
        <authorList>
            <person name="Gtari M."/>
            <person name="Ghodhbane-Gtari F."/>
            <person name="Nouioui I."/>
            <person name="Ktari A."/>
            <person name="Hezbri K."/>
            <person name="Mimouni W."/>
            <person name="Sbissi I."/>
            <person name="Ayari A."/>
            <person name="Yamanaka T."/>
            <person name="Normand P."/>
            <person name="Tisa L.S."/>
            <person name="Boudabous A."/>
        </authorList>
    </citation>
    <scope>NUCLEOTIDE SEQUENCE [LARGE SCALE GENOMIC DNA]</scope>
    <source>
        <strain evidence="3 4">BMG5.1</strain>
    </source>
</reference>
<feature type="compositionally biased region" description="Basic and acidic residues" evidence="1">
    <location>
        <begin position="200"/>
        <end position="217"/>
    </location>
</feature>
<comment type="caution">
    <text evidence="3">The sequence shown here is derived from an EMBL/GenBank/DDBJ whole genome shotgun (WGS) entry which is preliminary data.</text>
</comment>
<dbReference type="Proteomes" id="UP000035425">
    <property type="component" value="Unassembled WGS sequence"/>
</dbReference>
<accession>A0ABR5F8H6</accession>